<evidence type="ECO:0000256" key="6">
    <source>
        <dbReference type="ARBA" id="ARBA00022801"/>
    </source>
</evidence>
<feature type="binding site" evidence="10">
    <location>
        <begin position="167"/>
        <end position="175"/>
    </location>
    <ligand>
        <name>GTP</name>
        <dbReference type="ChEBI" id="CHEBI:37565"/>
    </ligand>
</feature>
<evidence type="ECO:0000256" key="4">
    <source>
        <dbReference type="ARBA" id="ARBA00022730"/>
    </source>
</evidence>
<dbReference type="InterPro" id="IPR030378">
    <property type="entry name" value="G_CP_dom"/>
</dbReference>
<comment type="function">
    <text evidence="10">One of several proteins that assist in the late maturation steps of the functional core of the 30S ribosomal subunit. Helps release RbfA from mature subunits. May play a role in the assembly of ribosomal proteins into the subunit. Circularly permuted GTPase that catalyzes slow GTP hydrolysis, GTPase activity is stimulated by the 30S ribosomal subunit.</text>
</comment>
<comment type="subunit">
    <text evidence="10">Monomer. Associates with 30S ribosomal subunit, binds 16S rRNA.</text>
</comment>
<dbReference type="EC" id="3.6.1.-" evidence="10"/>
<evidence type="ECO:0000256" key="10">
    <source>
        <dbReference type="HAMAP-Rule" id="MF_01820"/>
    </source>
</evidence>
<comment type="caution">
    <text evidence="13">The sequence shown here is derived from an EMBL/GenBank/DDBJ whole genome shotgun (WGS) entry which is preliminary data.</text>
</comment>
<dbReference type="HAMAP" id="MF_01820">
    <property type="entry name" value="GTPase_RsgA"/>
    <property type="match status" value="1"/>
</dbReference>
<organism evidence="13 14">
    <name type="scientific">Candidatus Colimorpha enterica</name>
    <dbReference type="NCBI Taxonomy" id="3083063"/>
    <lineage>
        <taxon>Bacteria</taxon>
        <taxon>Pseudomonadati</taxon>
        <taxon>Bacteroidota</taxon>
        <taxon>Bacteroidia</taxon>
        <taxon>Bacteroidales</taxon>
        <taxon>Candidatus Colimorpha</taxon>
    </lineage>
</organism>
<dbReference type="PANTHER" id="PTHR32120:SF11">
    <property type="entry name" value="SMALL RIBOSOMAL SUBUNIT BIOGENESIS GTPASE RSGA 1, MITOCHONDRIAL-RELATED"/>
    <property type="match status" value="1"/>
</dbReference>
<dbReference type="GO" id="GO:0042274">
    <property type="term" value="P:ribosomal small subunit biogenesis"/>
    <property type="evidence" value="ECO:0007669"/>
    <property type="project" value="UniProtKB-UniRule"/>
</dbReference>
<dbReference type="GO" id="GO:0046872">
    <property type="term" value="F:metal ion binding"/>
    <property type="evidence" value="ECO:0007669"/>
    <property type="project" value="UniProtKB-KW"/>
</dbReference>
<dbReference type="GO" id="GO:0005525">
    <property type="term" value="F:GTP binding"/>
    <property type="evidence" value="ECO:0007669"/>
    <property type="project" value="UniProtKB-UniRule"/>
</dbReference>
<feature type="binding site" evidence="10">
    <location>
        <position position="262"/>
    </location>
    <ligand>
        <name>Zn(2+)</name>
        <dbReference type="ChEBI" id="CHEBI:29105"/>
    </ligand>
</feature>
<evidence type="ECO:0000256" key="8">
    <source>
        <dbReference type="ARBA" id="ARBA00022884"/>
    </source>
</evidence>
<evidence type="ECO:0000313" key="14">
    <source>
        <dbReference type="Proteomes" id="UP001139365"/>
    </source>
</evidence>
<reference evidence="13 14" key="1">
    <citation type="submission" date="2022-03" db="EMBL/GenBank/DDBJ databases">
        <title>Metagenome-assembled genomes from swine fecal metagenomes.</title>
        <authorList>
            <person name="Holman D.B."/>
            <person name="Kommadath A."/>
        </authorList>
    </citation>
    <scope>NUCLEOTIDE SEQUENCE [LARGE SCALE GENOMIC DNA]</scope>
    <source>
        <strain evidence="13">SUG147</strain>
    </source>
</reference>
<keyword evidence="7 10" id="KW-0862">Zinc</keyword>
<keyword evidence="6 10" id="KW-0378">Hydrolase</keyword>
<evidence type="ECO:0000256" key="9">
    <source>
        <dbReference type="ARBA" id="ARBA00023134"/>
    </source>
</evidence>
<dbReference type="InterPro" id="IPR010914">
    <property type="entry name" value="RsgA_GTPase_dom"/>
</dbReference>
<dbReference type="PANTHER" id="PTHR32120">
    <property type="entry name" value="SMALL RIBOSOMAL SUBUNIT BIOGENESIS GTPASE RSGA"/>
    <property type="match status" value="1"/>
</dbReference>
<proteinExistence type="inferred from homology"/>
<comment type="similarity">
    <text evidence="10">Belongs to the TRAFAC class YlqF/YawG GTPase family. RsgA subfamily.</text>
</comment>
<dbReference type="CDD" id="cd01854">
    <property type="entry name" value="YjeQ_EngC"/>
    <property type="match status" value="1"/>
</dbReference>
<keyword evidence="5 10" id="KW-0547">Nucleotide-binding</keyword>
<protein>
    <recommendedName>
        <fullName evidence="10">Small ribosomal subunit biogenesis GTPase RsgA</fullName>
        <ecNumber evidence="10">3.6.1.-</ecNumber>
    </recommendedName>
</protein>
<dbReference type="InterPro" id="IPR027417">
    <property type="entry name" value="P-loop_NTPase"/>
</dbReference>
<evidence type="ECO:0000256" key="5">
    <source>
        <dbReference type="ARBA" id="ARBA00022741"/>
    </source>
</evidence>
<dbReference type="Gene3D" id="2.40.50.140">
    <property type="entry name" value="Nucleic acid-binding proteins"/>
    <property type="match status" value="1"/>
</dbReference>
<keyword evidence="4 10" id="KW-0699">rRNA-binding</keyword>
<dbReference type="Pfam" id="PF03193">
    <property type="entry name" value="RsgA_GTPase"/>
    <property type="match status" value="1"/>
</dbReference>
<keyword evidence="9 10" id="KW-0342">GTP-binding</keyword>
<feature type="domain" description="CP-type G" evidence="12">
    <location>
        <begin position="65"/>
        <end position="230"/>
    </location>
</feature>
<evidence type="ECO:0000256" key="3">
    <source>
        <dbReference type="ARBA" id="ARBA00022723"/>
    </source>
</evidence>
<evidence type="ECO:0000259" key="12">
    <source>
        <dbReference type="PROSITE" id="PS51721"/>
    </source>
</evidence>
<dbReference type="PROSITE" id="PS50936">
    <property type="entry name" value="ENGC_GTPASE"/>
    <property type="match status" value="1"/>
</dbReference>
<evidence type="ECO:0000256" key="7">
    <source>
        <dbReference type="ARBA" id="ARBA00022833"/>
    </source>
</evidence>
<feature type="binding site" evidence="10">
    <location>
        <position position="257"/>
    </location>
    <ligand>
        <name>Zn(2+)</name>
        <dbReference type="ChEBI" id="CHEBI:29105"/>
    </ligand>
</feature>
<dbReference type="SUPFAM" id="SSF50249">
    <property type="entry name" value="Nucleic acid-binding proteins"/>
    <property type="match status" value="1"/>
</dbReference>
<dbReference type="NCBIfam" id="TIGR00157">
    <property type="entry name" value="ribosome small subunit-dependent GTPase A"/>
    <property type="match status" value="1"/>
</dbReference>
<keyword evidence="1 10" id="KW-0963">Cytoplasm</keyword>
<feature type="binding site" evidence="10">
    <location>
        <position position="264"/>
    </location>
    <ligand>
        <name>Zn(2+)</name>
        <dbReference type="ChEBI" id="CHEBI:29105"/>
    </ligand>
</feature>
<evidence type="ECO:0000256" key="2">
    <source>
        <dbReference type="ARBA" id="ARBA00022517"/>
    </source>
</evidence>
<comment type="subcellular location">
    <subcellularLocation>
        <location evidence="10">Cytoplasm</location>
    </subcellularLocation>
</comment>
<dbReference type="InterPro" id="IPR031944">
    <property type="entry name" value="RsgA_N"/>
</dbReference>
<sequence>MMEERSGKLIKGVGGLYTVRFADGETVSCKAKGAFRHESLKPVIGDDVTVISDGGNVISAIGERKNLLIRPPISNVGVIFITFAAAEPEPVLLNIDKLTCIAVHCGIRPVITVTKADIAPERAAELSAVYEKAGFVTFVSGKDGSARERIREYLRTSCRGMISCFAGASGVGKSTLMTSLFPELDLKTGEISAKIARGKHTTRAVELYSLSDLSGGGDGYIADTPGFSLLDFVRFDFFDKEELPDTFPEFERFIGNCRYTKCTHLCEDGCAVCQAVRDGIIPVSRHDSYISLYGDLKNKHKWDK</sequence>
<dbReference type="AlphaFoldDB" id="A0AAE3FJ67"/>
<name>A0AAE3FJ67_9BACT</name>
<dbReference type="GO" id="GO:0003924">
    <property type="term" value="F:GTPase activity"/>
    <property type="evidence" value="ECO:0007669"/>
    <property type="project" value="UniProtKB-UniRule"/>
</dbReference>
<keyword evidence="2 10" id="KW-0690">Ribosome biogenesis</keyword>
<evidence type="ECO:0000313" key="13">
    <source>
        <dbReference type="EMBL" id="MCI5755498.1"/>
    </source>
</evidence>
<dbReference type="SUPFAM" id="SSF52540">
    <property type="entry name" value="P-loop containing nucleoside triphosphate hydrolases"/>
    <property type="match status" value="1"/>
</dbReference>
<evidence type="ECO:0000256" key="1">
    <source>
        <dbReference type="ARBA" id="ARBA00022490"/>
    </source>
</evidence>
<dbReference type="Proteomes" id="UP001139365">
    <property type="component" value="Unassembled WGS sequence"/>
</dbReference>
<dbReference type="Gene3D" id="3.40.50.300">
    <property type="entry name" value="P-loop containing nucleotide triphosphate hydrolases"/>
    <property type="match status" value="1"/>
</dbReference>
<feature type="binding site" evidence="10">
    <location>
        <position position="270"/>
    </location>
    <ligand>
        <name>Zn(2+)</name>
        <dbReference type="ChEBI" id="CHEBI:29105"/>
    </ligand>
</feature>
<dbReference type="EMBL" id="JALEMU010000067">
    <property type="protein sequence ID" value="MCI5755498.1"/>
    <property type="molecule type" value="Genomic_DNA"/>
</dbReference>
<feature type="binding site" evidence="10">
    <location>
        <begin position="114"/>
        <end position="117"/>
    </location>
    <ligand>
        <name>GTP</name>
        <dbReference type="ChEBI" id="CHEBI:37565"/>
    </ligand>
</feature>
<keyword evidence="3 10" id="KW-0479">Metal-binding</keyword>
<dbReference type="Pfam" id="PF16745">
    <property type="entry name" value="RsgA_N"/>
    <property type="match status" value="1"/>
</dbReference>
<accession>A0AAE3FJ67</accession>
<dbReference type="InterPro" id="IPR012340">
    <property type="entry name" value="NA-bd_OB-fold"/>
</dbReference>
<keyword evidence="8 10" id="KW-0694">RNA-binding</keyword>
<dbReference type="Gene3D" id="1.10.40.50">
    <property type="entry name" value="Probable gtpase engc, domain 3"/>
    <property type="match status" value="1"/>
</dbReference>
<dbReference type="InterPro" id="IPR004881">
    <property type="entry name" value="Ribosome_biogen_GTPase_RsgA"/>
</dbReference>
<dbReference type="GO" id="GO:0005737">
    <property type="term" value="C:cytoplasm"/>
    <property type="evidence" value="ECO:0007669"/>
    <property type="project" value="UniProtKB-SubCell"/>
</dbReference>
<dbReference type="PROSITE" id="PS51721">
    <property type="entry name" value="G_CP"/>
    <property type="match status" value="1"/>
</dbReference>
<comment type="cofactor">
    <cofactor evidence="10">
        <name>Zn(2+)</name>
        <dbReference type="ChEBI" id="CHEBI:29105"/>
    </cofactor>
    <text evidence="10">Binds 1 zinc ion per subunit.</text>
</comment>
<feature type="domain" description="EngC GTPase" evidence="11">
    <location>
        <begin position="74"/>
        <end position="228"/>
    </location>
</feature>
<dbReference type="GO" id="GO:0019843">
    <property type="term" value="F:rRNA binding"/>
    <property type="evidence" value="ECO:0007669"/>
    <property type="project" value="UniProtKB-KW"/>
</dbReference>
<evidence type="ECO:0000259" key="11">
    <source>
        <dbReference type="PROSITE" id="PS50936"/>
    </source>
</evidence>
<gene>
    <name evidence="10 13" type="primary">rsgA</name>
    <name evidence="13" type="ORF">MR241_04300</name>
</gene>